<keyword evidence="7" id="KW-1185">Reference proteome</keyword>
<organism evidence="6 7">
    <name type="scientific">Tripterygium wilfordii</name>
    <name type="common">Thunder God vine</name>
    <dbReference type="NCBI Taxonomy" id="458696"/>
    <lineage>
        <taxon>Eukaryota</taxon>
        <taxon>Viridiplantae</taxon>
        <taxon>Streptophyta</taxon>
        <taxon>Embryophyta</taxon>
        <taxon>Tracheophyta</taxon>
        <taxon>Spermatophyta</taxon>
        <taxon>Magnoliopsida</taxon>
        <taxon>eudicotyledons</taxon>
        <taxon>Gunneridae</taxon>
        <taxon>Pentapetalae</taxon>
        <taxon>rosids</taxon>
        <taxon>fabids</taxon>
        <taxon>Celastrales</taxon>
        <taxon>Celastraceae</taxon>
        <taxon>Tripterygium</taxon>
    </lineage>
</organism>
<accession>A0A7J7DC04</accession>
<keyword evidence="3" id="KW-1133">Transmembrane helix</keyword>
<evidence type="ECO:0000256" key="5">
    <source>
        <dbReference type="ARBA" id="ARBA00035114"/>
    </source>
</evidence>
<comment type="caution">
    <text evidence="6">The sequence shown here is derived from an EMBL/GenBank/DDBJ whole genome shotgun (WGS) entry which is preliminary data.</text>
</comment>
<evidence type="ECO:0000256" key="2">
    <source>
        <dbReference type="ARBA" id="ARBA00022692"/>
    </source>
</evidence>
<sequence>MENKKAKERVCTMGHILTPLTQYTVRDELGERTSFCIFSADLWWVVISADRSSPGLGFLADDQGSSSKPFRSFGLSIFRKMREKVRSTEGIHESGNADVELFQKQVTERFHELSIVSAEGLLSVEWIKNLLDVFMSCQEEFRVILLKNRDQVLKSPLDKMISDFFESSLKALDICNVTRDGIENLRSWQKQLEIVQCALHSPQRYQKLQKKMNFSDLEMDLVLQLTLLHHDFNSSKDGDGDKQNERKDKIISCDAGDEEKEYLKRKKRRFRSINHIYRSTDPLVVQAKRMRCS</sequence>
<comment type="subcellular location">
    <subcellularLocation>
        <location evidence="1">Membrane</location>
        <topology evidence="1">Single-pass membrane protein</topology>
    </subcellularLocation>
</comment>
<dbReference type="InParanoid" id="A0A7J7DC04"/>
<dbReference type="InterPro" id="IPR008511">
    <property type="entry name" value="ROH1-like"/>
</dbReference>
<evidence type="ECO:0000256" key="4">
    <source>
        <dbReference type="ARBA" id="ARBA00023136"/>
    </source>
</evidence>
<dbReference type="AlphaFoldDB" id="A0A7J7DC04"/>
<keyword evidence="2" id="KW-0812">Transmembrane</keyword>
<reference evidence="6 7" key="1">
    <citation type="journal article" date="2020" name="Nat. Commun.">
        <title>Genome of Tripterygium wilfordii and identification of cytochrome P450 involved in triptolide biosynthesis.</title>
        <authorList>
            <person name="Tu L."/>
            <person name="Su P."/>
            <person name="Zhang Z."/>
            <person name="Gao L."/>
            <person name="Wang J."/>
            <person name="Hu T."/>
            <person name="Zhou J."/>
            <person name="Zhang Y."/>
            <person name="Zhao Y."/>
            <person name="Liu Y."/>
            <person name="Song Y."/>
            <person name="Tong Y."/>
            <person name="Lu Y."/>
            <person name="Yang J."/>
            <person name="Xu C."/>
            <person name="Jia M."/>
            <person name="Peters R.J."/>
            <person name="Huang L."/>
            <person name="Gao W."/>
        </authorList>
    </citation>
    <scope>NUCLEOTIDE SEQUENCE [LARGE SCALE GENOMIC DNA]</scope>
    <source>
        <strain evidence="7">cv. XIE 37</strain>
        <tissue evidence="6">Leaf</tissue>
    </source>
</reference>
<proteinExistence type="inferred from homology"/>
<dbReference type="Proteomes" id="UP000593562">
    <property type="component" value="Unassembled WGS sequence"/>
</dbReference>
<comment type="similarity">
    <text evidence="5">Belongs to the ROH1 family.</text>
</comment>
<dbReference type="GO" id="GO:0016020">
    <property type="term" value="C:membrane"/>
    <property type="evidence" value="ECO:0007669"/>
    <property type="project" value="UniProtKB-SubCell"/>
</dbReference>
<protein>
    <submittedName>
        <fullName evidence="6">Uncharacterized protein</fullName>
    </submittedName>
</protein>
<gene>
    <name evidence="6" type="ORF">HS088_TW08G00480</name>
</gene>
<keyword evidence="4" id="KW-0472">Membrane</keyword>
<evidence type="ECO:0000256" key="1">
    <source>
        <dbReference type="ARBA" id="ARBA00004167"/>
    </source>
</evidence>
<name>A0A7J7DC04_TRIWF</name>
<dbReference type="Pfam" id="PF05633">
    <property type="entry name" value="ROH1-like"/>
    <property type="match status" value="1"/>
</dbReference>
<evidence type="ECO:0000313" key="6">
    <source>
        <dbReference type="EMBL" id="KAF5743892.1"/>
    </source>
</evidence>
<evidence type="ECO:0000256" key="3">
    <source>
        <dbReference type="ARBA" id="ARBA00022989"/>
    </source>
</evidence>
<evidence type="ECO:0000313" key="7">
    <source>
        <dbReference type="Proteomes" id="UP000593562"/>
    </source>
</evidence>
<dbReference type="EMBL" id="JAAARO010000008">
    <property type="protein sequence ID" value="KAF5743892.1"/>
    <property type="molecule type" value="Genomic_DNA"/>
</dbReference>
<dbReference type="PANTHER" id="PTHR31509">
    <property type="entry name" value="BPS1-LIKE PROTEIN"/>
    <property type="match status" value="1"/>
</dbReference>